<dbReference type="AlphaFoldDB" id="A0A8G2A1T0"/>
<evidence type="ECO:0000313" key="1">
    <source>
        <dbReference type="EMBL" id="SAQ11317.1"/>
    </source>
</evidence>
<protein>
    <submittedName>
        <fullName evidence="1">Uncharacterized protein</fullName>
    </submittedName>
</protein>
<proteinExistence type="predicted"/>
<accession>A0A8G2A1T0</accession>
<name>A0A8G2A1T0_RAOPL</name>
<evidence type="ECO:0000313" key="2">
    <source>
        <dbReference type="Proteomes" id="UP000078124"/>
    </source>
</evidence>
<gene>
    <name evidence="1" type="ORF">SAMEA2273876_05091</name>
</gene>
<organism evidence="1 2">
    <name type="scientific">Raoultella planticola</name>
    <name type="common">Klebsiella planticola</name>
    <dbReference type="NCBI Taxonomy" id="575"/>
    <lineage>
        <taxon>Bacteria</taxon>
        <taxon>Pseudomonadati</taxon>
        <taxon>Pseudomonadota</taxon>
        <taxon>Gammaproteobacteria</taxon>
        <taxon>Enterobacterales</taxon>
        <taxon>Enterobacteriaceae</taxon>
        <taxon>Klebsiella/Raoultella group</taxon>
        <taxon>Raoultella</taxon>
    </lineage>
</organism>
<dbReference type="RefSeq" id="WP_211843437.1">
    <property type="nucleotide sequence ID" value="NZ_FLAC01000031.1"/>
</dbReference>
<sequence>MNTPISNLALGTMRKDAERMLALRSPAVDEEWWERMLSIVIELQETRAKGANL</sequence>
<reference evidence="1 2" key="1">
    <citation type="submission" date="2016-05" db="EMBL/GenBank/DDBJ databases">
        <authorList>
            <consortium name="Pathogen Informatics"/>
        </authorList>
    </citation>
    <scope>NUCLEOTIDE SEQUENCE [LARGE SCALE GENOMIC DNA]</scope>
    <source>
        <strain evidence="1 2">2880STDY5682802</strain>
    </source>
</reference>
<dbReference type="Proteomes" id="UP000078124">
    <property type="component" value="Unassembled WGS sequence"/>
</dbReference>
<dbReference type="EMBL" id="FLAC01000031">
    <property type="protein sequence ID" value="SAQ11317.1"/>
    <property type="molecule type" value="Genomic_DNA"/>
</dbReference>
<comment type="caution">
    <text evidence="1">The sequence shown here is derived from an EMBL/GenBank/DDBJ whole genome shotgun (WGS) entry which is preliminary data.</text>
</comment>